<evidence type="ECO:0000259" key="1">
    <source>
        <dbReference type="Pfam" id="PF00534"/>
    </source>
</evidence>
<dbReference type="Gene3D" id="3.40.50.2000">
    <property type="entry name" value="Glycogen Phosphorylase B"/>
    <property type="match status" value="1"/>
</dbReference>
<feature type="domain" description="Glycosyl transferase family 1" evidence="1">
    <location>
        <begin position="3"/>
        <end position="83"/>
    </location>
</feature>
<dbReference type="AlphaFoldDB" id="A0A060CQD0"/>
<dbReference type="SUPFAM" id="SSF53756">
    <property type="entry name" value="UDP-Glycosyltransferase/glycogen phosphorylase"/>
    <property type="match status" value="1"/>
</dbReference>
<evidence type="ECO:0000313" key="2">
    <source>
        <dbReference type="EMBL" id="AIA95415.1"/>
    </source>
</evidence>
<proteinExistence type="predicted"/>
<dbReference type="Pfam" id="PF00534">
    <property type="entry name" value="Glycos_transf_1"/>
    <property type="match status" value="1"/>
</dbReference>
<sequence>MQVDIIGTGPDLPWLKEKVSVLGLEKIFNFHGWSDEPWEMCYNNDALIIPSRFEGVPLVMLEGLCIGIDIIATNADGMRDYIDKSMLFNDQHDLSILLEKHVNYKIAVLNSHIF</sequence>
<protein>
    <submittedName>
        <fullName evidence="2">Glycos_transf_1</fullName>
    </submittedName>
</protein>
<name>A0A060CQD0_9GAMM</name>
<dbReference type="EMBL" id="KF128054">
    <property type="protein sequence ID" value="AIA95415.1"/>
    <property type="molecule type" value="Genomic_DNA"/>
</dbReference>
<reference evidence="2" key="1">
    <citation type="journal article" date="2013" name="Environ. Microbiol.">
        <title>Seasonally variable intestinal metagenomes of the red palm weevil (Rhynchophorus ferrugineus).</title>
        <authorList>
            <person name="Jia S."/>
            <person name="Zhang X."/>
            <person name="Zhang G."/>
            <person name="Yin A."/>
            <person name="Zhang S."/>
            <person name="Li F."/>
            <person name="Wang L."/>
            <person name="Zhao D."/>
            <person name="Yun Q."/>
            <person name="Tala"/>
            <person name="Wang J."/>
            <person name="Sun G."/>
            <person name="Baabdullah M."/>
            <person name="Yu X."/>
            <person name="Hu S."/>
            <person name="Al-Mssallem I.S."/>
            <person name="Yu J."/>
        </authorList>
    </citation>
    <scope>NUCLEOTIDE SEQUENCE</scope>
</reference>
<accession>A0A060CQD0</accession>
<dbReference type="InterPro" id="IPR001296">
    <property type="entry name" value="Glyco_trans_1"/>
</dbReference>
<organism evidence="2">
    <name type="scientific">uncultured Pectobacterium sp</name>
    <dbReference type="NCBI Taxonomy" id="228954"/>
    <lineage>
        <taxon>Bacteria</taxon>
        <taxon>Pseudomonadati</taxon>
        <taxon>Pseudomonadota</taxon>
        <taxon>Gammaproteobacteria</taxon>
        <taxon>Enterobacterales</taxon>
        <taxon>Pectobacteriaceae</taxon>
        <taxon>Pectobacterium</taxon>
        <taxon>environmental samples</taxon>
    </lineage>
</organism>